<evidence type="ECO:0000256" key="3">
    <source>
        <dbReference type="SAM" id="SignalP"/>
    </source>
</evidence>
<dbReference type="SUPFAM" id="SSF57586">
    <property type="entry name" value="TNF receptor-like"/>
    <property type="match status" value="1"/>
</dbReference>
<reference evidence="7" key="2">
    <citation type="submission" date="2025-04" db="UniProtKB">
        <authorList>
            <consortium name="RefSeq"/>
        </authorList>
    </citation>
    <scope>IDENTIFICATION</scope>
</reference>
<dbReference type="GeneTree" id="ENSGT00950000183126"/>
<dbReference type="PROSITE" id="PS50050">
    <property type="entry name" value="TNFR_NGFR_2"/>
    <property type="match status" value="1"/>
</dbReference>
<dbReference type="GeneID" id="103362572"/>
<dbReference type="Gene3D" id="2.10.50.10">
    <property type="entry name" value="Tumor Necrosis Factor Receptor, subunit A, domain 2"/>
    <property type="match status" value="2"/>
</dbReference>
<dbReference type="Ensembl" id="ENSSPAT00000007674.1">
    <property type="protein sequence ID" value="ENSSPAP00000007528.1"/>
    <property type="gene ID" value="ENSSPAG00000005761.1"/>
</dbReference>
<dbReference type="GO" id="GO:0002768">
    <property type="term" value="P:immune response-regulating cell surface receptor signaling pathway"/>
    <property type="evidence" value="ECO:0007669"/>
    <property type="project" value="TreeGrafter"/>
</dbReference>
<dbReference type="AlphaFoldDB" id="A0A3B4ZF69"/>
<feature type="disulfide bond" evidence="1">
    <location>
        <begin position="60"/>
        <end position="75"/>
    </location>
</feature>
<dbReference type="RefSeq" id="XP_008287184.1">
    <property type="nucleotide sequence ID" value="XM_008288962.1"/>
</dbReference>
<organism evidence="5">
    <name type="scientific">Stegastes partitus</name>
    <name type="common">bicolor damselfish</name>
    <dbReference type="NCBI Taxonomy" id="144197"/>
    <lineage>
        <taxon>Eukaryota</taxon>
        <taxon>Metazoa</taxon>
        <taxon>Chordata</taxon>
        <taxon>Craniata</taxon>
        <taxon>Vertebrata</taxon>
        <taxon>Euteleostomi</taxon>
        <taxon>Actinopterygii</taxon>
        <taxon>Neopterygii</taxon>
        <taxon>Teleostei</taxon>
        <taxon>Neoteleostei</taxon>
        <taxon>Acanthomorphata</taxon>
        <taxon>Ovalentaria</taxon>
        <taxon>Pomacentridae</taxon>
        <taxon>Stegastes</taxon>
    </lineage>
</organism>
<dbReference type="PANTHER" id="PTHR46875:SF1">
    <property type="entry name" value="TUMOR NECROSIS FACTOR RECEPTOR SUPERFAMILY MEMBER 5"/>
    <property type="match status" value="1"/>
</dbReference>
<keyword evidence="2" id="KW-0812">Transmembrane</keyword>
<evidence type="ECO:0000259" key="4">
    <source>
        <dbReference type="PROSITE" id="PS50050"/>
    </source>
</evidence>
<dbReference type="OrthoDB" id="9374769at2759"/>
<dbReference type="InterPro" id="IPR001368">
    <property type="entry name" value="TNFR/NGFR_Cys_rich_reg"/>
</dbReference>
<keyword evidence="3" id="KW-0732">Signal</keyword>
<evidence type="ECO:0000313" key="7">
    <source>
        <dbReference type="RefSeq" id="XP_008287184.1"/>
    </source>
</evidence>
<dbReference type="GO" id="GO:0035631">
    <property type="term" value="C:CD40 receptor complex"/>
    <property type="evidence" value="ECO:0007669"/>
    <property type="project" value="TreeGrafter"/>
</dbReference>
<feature type="repeat" description="TNFR-Cys" evidence="1">
    <location>
        <begin position="59"/>
        <end position="97"/>
    </location>
</feature>
<evidence type="ECO:0000313" key="5">
    <source>
        <dbReference type="Ensembl" id="ENSSPAP00000007528.1"/>
    </source>
</evidence>
<gene>
    <name evidence="7" type="primary">LOC103362572</name>
</gene>
<protein>
    <submittedName>
        <fullName evidence="5 7">Tumor necrosis factor receptor superfamily member 3-like</fullName>
    </submittedName>
</protein>
<keyword evidence="2" id="KW-0472">Membrane</keyword>
<feature type="signal peptide" evidence="3">
    <location>
        <begin position="1"/>
        <end position="21"/>
    </location>
</feature>
<keyword evidence="1" id="KW-1015">Disulfide bond</keyword>
<feature type="domain" description="TNFR-Cys" evidence="4">
    <location>
        <begin position="59"/>
        <end position="97"/>
    </location>
</feature>
<reference evidence="5" key="1">
    <citation type="submission" date="2023-09" db="UniProtKB">
        <authorList>
            <consortium name="Ensembl"/>
        </authorList>
    </citation>
    <scope>IDENTIFICATION</scope>
</reference>
<proteinExistence type="predicted"/>
<dbReference type="Proteomes" id="UP000694891">
    <property type="component" value="Unplaced"/>
</dbReference>
<feature type="chain" id="PRO_5044591187" evidence="3">
    <location>
        <begin position="22"/>
        <end position="278"/>
    </location>
</feature>
<feature type="transmembrane region" description="Helical" evidence="2">
    <location>
        <begin position="199"/>
        <end position="221"/>
    </location>
</feature>
<keyword evidence="2" id="KW-1133">Transmembrane helix</keyword>
<dbReference type="SMART" id="SM00208">
    <property type="entry name" value="TNFR"/>
    <property type="match status" value="3"/>
</dbReference>
<name>A0A3B4ZF69_9TELE</name>
<dbReference type="GO" id="GO:0009897">
    <property type="term" value="C:external side of plasma membrane"/>
    <property type="evidence" value="ECO:0007669"/>
    <property type="project" value="TreeGrafter"/>
</dbReference>
<dbReference type="InterPro" id="IPR052135">
    <property type="entry name" value="TNFRSF5"/>
</dbReference>
<evidence type="ECO:0000313" key="6">
    <source>
        <dbReference type="Proteomes" id="UP000694891"/>
    </source>
</evidence>
<comment type="caution">
    <text evidence="1">Lacks conserved residue(s) required for the propagation of feature annotation.</text>
</comment>
<accession>A0A3B4ZF69</accession>
<sequence>MVWQKLALAVCLLAVWTVGHARDCGDGQIEISGQCCNTCPPGTYMEKFCSDRLQSVCSPCPTGHFSDQHHTFDRCEPCRVCQQENSEKCTATTDATCSCRSGFLCSDSICSSCEEDKCVTGEERKRIDVPSGAGLMKYSYQCEPLCSEHAYFDTRDNTCKPRIECSAYGLAERFPGNKTHNSVCDKPDMRRDDGSTSSVILGVGFVSLSVVLLLFLSYTCVKNQRKHTENRSPVRAASTNHSEFHLSKEESGLHLISQAESKDSNSLDQVHLEQVTSC</sequence>
<evidence type="ECO:0000256" key="2">
    <source>
        <dbReference type="SAM" id="Phobius"/>
    </source>
</evidence>
<keyword evidence="6" id="KW-1185">Reference proteome</keyword>
<evidence type="ECO:0000256" key="1">
    <source>
        <dbReference type="PROSITE-ProRule" id="PRU00206"/>
    </source>
</evidence>
<dbReference type="STRING" id="144197.ENSSPAP00000007528"/>
<dbReference type="PANTHER" id="PTHR46875">
    <property type="entry name" value="TUMOR NECROSIS FACTOR RECEPTOR SUPERFAMILY MEMBER 5"/>
    <property type="match status" value="1"/>
</dbReference>